<organism evidence="2 3">
    <name type="scientific">Pricia antarctica</name>
    <dbReference type="NCBI Taxonomy" id="641691"/>
    <lineage>
        <taxon>Bacteria</taxon>
        <taxon>Pseudomonadati</taxon>
        <taxon>Bacteroidota</taxon>
        <taxon>Flavobacteriia</taxon>
        <taxon>Flavobacteriales</taxon>
        <taxon>Flavobacteriaceae</taxon>
        <taxon>Pricia</taxon>
    </lineage>
</organism>
<dbReference type="PROSITE" id="PS51257">
    <property type="entry name" value="PROKAR_LIPOPROTEIN"/>
    <property type="match status" value="1"/>
</dbReference>
<dbReference type="AlphaFoldDB" id="A0A1G7INE0"/>
<keyword evidence="3" id="KW-1185">Reference proteome</keyword>
<dbReference type="OrthoDB" id="9807687at2"/>
<accession>A0A1G7INE0</accession>
<sequence length="326" mass="37638">MKLQTQIPLEKAENQIGYGSQLLLLGSCFVENMGKKLDYFKFRHLQNPFGILFQPLAIEKLLARALQNKSYSESDIFLLNERWHCFDAHSSLSDPSKENLLKKLNDGLEATLSQLQTASHIIITLGTAWAYRHSASGNFVANCHKVPQGEFSKELLSIDEITNSLERTLKHARSINNELQFIFTVSPVRHLKDGFIENQRSKAHLISAVHKIRSTNGTPGEADGYFPSYELMMDELRDYRFYERDMMHPNQLAIDYIWEKFKLVWISEEAHSTMEKVDAIQKGLQHRPFNPGSEQHRKFREGLETKITAVRKVYPFMELSQSQFLS</sequence>
<proteinExistence type="predicted"/>
<feature type="domain" description="GSCFA" evidence="1">
    <location>
        <begin position="22"/>
        <end position="261"/>
    </location>
</feature>
<dbReference type="STRING" id="641691.SAMN05421636_11324"/>
<dbReference type="InterPro" id="IPR014982">
    <property type="entry name" value="GSCFA"/>
</dbReference>
<evidence type="ECO:0000259" key="1">
    <source>
        <dbReference type="Pfam" id="PF08885"/>
    </source>
</evidence>
<reference evidence="2 3" key="1">
    <citation type="submission" date="2016-10" db="EMBL/GenBank/DDBJ databases">
        <authorList>
            <person name="de Groot N.N."/>
        </authorList>
    </citation>
    <scope>NUCLEOTIDE SEQUENCE [LARGE SCALE GENOMIC DNA]</scope>
    <source>
        <strain evidence="2 3">DSM 23421</strain>
    </source>
</reference>
<dbReference type="EMBL" id="FNAO01000013">
    <property type="protein sequence ID" value="SDF14272.1"/>
    <property type="molecule type" value="Genomic_DNA"/>
</dbReference>
<dbReference type="RefSeq" id="WP_091873993.1">
    <property type="nucleotide sequence ID" value="NZ_FNAO01000013.1"/>
</dbReference>
<evidence type="ECO:0000313" key="2">
    <source>
        <dbReference type="EMBL" id="SDF14272.1"/>
    </source>
</evidence>
<dbReference type="Proteomes" id="UP000199109">
    <property type="component" value="Unassembled WGS sequence"/>
</dbReference>
<dbReference type="Pfam" id="PF08885">
    <property type="entry name" value="GSCFA"/>
    <property type="match status" value="1"/>
</dbReference>
<gene>
    <name evidence="2" type="ORF">SAMN05421636_11324</name>
</gene>
<protein>
    <submittedName>
        <fullName evidence="2">GSCFA family protein</fullName>
    </submittedName>
</protein>
<name>A0A1G7INE0_9FLAO</name>
<evidence type="ECO:0000313" key="3">
    <source>
        <dbReference type="Proteomes" id="UP000199109"/>
    </source>
</evidence>